<sequence length="191" mass="21245">MVELKKKITLRKKNESVAFTFSGKLKVKLLWTSDTDLDLCLFFKKKDGNIGGVFSNEYRNKKSDLGALDKFPYMLHLGDAKEPTPGGEESEQINIAKFDDIDTAYICIVNYGAAIEGDDVTYADEGGRVEIQSDSGDYLEVPADSKDEGHVYCVCSINNNNGEFALKNESRVMSLDEAYKQIPGFSLIVDE</sequence>
<dbReference type="EMBL" id="LFQU01000010">
    <property type="protein sequence ID" value="KOO68649.1"/>
    <property type="molecule type" value="Genomic_DNA"/>
</dbReference>
<gene>
    <name evidence="1" type="ORF">ACU52_06490</name>
</gene>
<dbReference type="Proteomes" id="UP000036951">
    <property type="component" value="Unassembled WGS sequence"/>
</dbReference>
<protein>
    <recommendedName>
        <fullName evidence="3">TerD domain-containing protein</fullName>
    </recommendedName>
</protein>
<accession>A0A8E1QZ80</accession>
<organism evidence="1 2">
    <name type="scientific">Xylanibacter rarus</name>
    <dbReference type="NCBI Taxonomy" id="1676614"/>
    <lineage>
        <taxon>Bacteria</taxon>
        <taxon>Pseudomonadati</taxon>
        <taxon>Bacteroidota</taxon>
        <taxon>Bacteroidia</taxon>
        <taxon>Bacteroidales</taxon>
        <taxon>Prevotellaceae</taxon>
        <taxon>Xylanibacter</taxon>
    </lineage>
</organism>
<dbReference type="OrthoDB" id="179721at2"/>
<reference evidence="1 2" key="1">
    <citation type="submission" date="2015-06" db="EMBL/GenBank/DDBJ databases">
        <title>Prevotella sp. 109, sp. nov., a novel member of the family Prevotellaceae isolated from human faeces.</title>
        <authorList>
            <person name="Shkoporov A.N."/>
            <person name="Chaplin A.V."/>
            <person name="Kafarskaia L.I."/>
            <person name="Efimov B.A."/>
        </authorList>
    </citation>
    <scope>NUCLEOTIDE SEQUENCE [LARGE SCALE GENOMIC DNA]</scope>
    <source>
        <strain evidence="1 2">109</strain>
    </source>
</reference>
<keyword evidence="2" id="KW-1185">Reference proteome</keyword>
<dbReference type="RefSeq" id="WP_053398195.1">
    <property type="nucleotide sequence ID" value="NZ_LFQU01000010.1"/>
</dbReference>
<comment type="caution">
    <text evidence="1">The sequence shown here is derived from an EMBL/GenBank/DDBJ whole genome shotgun (WGS) entry which is preliminary data.</text>
</comment>
<dbReference type="AlphaFoldDB" id="A0A8E1QZ80"/>
<name>A0A8E1QZ80_9BACT</name>
<evidence type="ECO:0008006" key="3">
    <source>
        <dbReference type="Google" id="ProtNLM"/>
    </source>
</evidence>
<evidence type="ECO:0000313" key="2">
    <source>
        <dbReference type="Proteomes" id="UP000036951"/>
    </source>
</evidence>
<proteinExistence type="predicted"/>
<evidence type="ECO:0000313" key="1">
    <source>
        <dbReference type="EMBL" id="KOO68649.1"/>
    </source>
</evidence>